<evidence type="ECO:0000313" key="3">
    <source>
        <dbReference type="EMBL" id="PID56658.1"/>
    </source>
</evidence>
<dbReference type="CDD" id="cd03789">
    <property type="entry name" value="GT9_LPS_heptosyltransferase"/>
    <property type="match status" value="1"/>
</dbReference>
<evidence type="ECO:0000256" key="2">
    <source>
        <dbReference type="ARBA" id="ARBA00022679"/>
    </source>
</evidence>
<dbReference type="Pfam" id="PF01075">
    <property type="entry name" value="Glyco_transf_9"/>
    <property type="match status" value="1"/>
</dbReference>
<dbReference type="Proteomes" id="UP000229740">
    <property type="component" value="Unassembled WGS sequence"/>
</dbReference>
<dbReference type="GO" id="GO:0009244">
    <property type="term" value="P:lipopolysaccharide core region biosynthetic process"/>
    <property type="evidence" value="ECO:0007669"/>
    <property type="project" value="TreeGrafter"/>
</dbReference>
<reference evidence="3 4" key="1">
    <citation type="submission" date="2017-10" db="EMBL/GenBank/DDBJ databases">
        <title>Novel microbial diversity and functional potential in the marine mammal oral microbiome.</title>
        <authorList>
            <person name="Dudek N.K."/>
            <person name="Sun C.L."/>
            <person name="Burstein D."/>
            <person name="Kantor R.S."/>
            <person name="Aliaga Goltsman D.S."/>
            <person name="Bik E.M."/>
            <person name="Thomas B.C."/>
            <person name="Banfield J.F."/>
            <person name="Relman D.A."/>
        </authorList>
    </citation>
    <scope>NUCLEOTIDE SEQUENCE [LARGE SCALE GENOMIC DNA]</scope>
    <source>
        <strain evidence="3">DOLZORAL124_49_17</strain>
    </source>
</reference>
<evidence type="ECO:0000313" key="4">
    <source>
        <dbReference type="Proteomes" id="UP000229740"/>
    </source>
</evidence>
<protein>
    <recommendedName>
        <fullName evidence="5">Glycosyltransferase family 9 protein</fullName>
    </recommendedName>
</protein>
<dbReference type="Gene3D" id="3.40.50.2000">
    <property type="entry name" value="Glycogen Phosphorylase B"/>
    <property type="match status" value="2"/>
</dbReference>
<keyword evidence="1" id="KW-0328">Glycosyltransferase</keyword>
<accession>A0A2G6E4E0</accession>
<dbReference type="EMBL" id="PDPS01000032">
    <property type="protein sequence ID" value="PID56658.1"/>
    <property type="molecule type" value="Genomic_DNA"/>
</dbReference>
<proteinExistence type="predicted"/>
<dbReference type="PANTHER" id="PTHR30160:SF1">
    <property type="entry name" value="LIPOPOLYSACCHARIDE 1,2-N-ACETYLGLUCOSAMINETRANSFERASE-RELATED"/>
    <property type="match status" value="1"/>
</dbReference>
<dbReference type="GO" id="GO:0008713">
    <property type="term" value="F:ADP-heptose-lipopolysaccharide heptosyltransferase activity"/>
    <property type="evidence" value="ECO:0007669"/>
    <property type="project" value="TreeGrafter"/>
</dbReference>
<organism evidence="3 4">
    <name type="scientific">candidate division KSB3 bacterium</name>
    <dbReference type="NCBI Taxonomy" id="2044937"/>
    <lineage>
        <taxon>Bacteria</taxon>
        <taxon>candidate division KSB3</taxon>
    </lineage>
</organism>
<dbReference type="SUPFAM" id="SSF53756">
    <property type="entry name" value="UDP-Glycosyltransferase/glycogen phosphorylase"/>
    <property type="match status" value="1"/>
</dbReference>
<gene>
    <name evidence="3" type="ORF">CSB45_10520</name>
</gene>
<name>A0A2G6E4E0_9BACT</name>
<sequence>MHSVYPLTAERILVIQLRQVGDVLLTTPAVKVLREACPNAHLSYLTEEGPAKLLQGNPHIDELLIRDRHGGIFQDIKLIRRLQKEKFDLLIDFFCNPRSGWIALFSGATDRIAAYHAGRSWYYTQTPNIPSGIGYAPEDRLALLRAVGIKGELHAPVLMVPESARRYIENFITKKGILKKNRRAGGPLVTIDPTSRRQAKRWIPERYARLADLLTEKHDARVMFLWGPGEKEMLQEFLQCGTHQHLLAPPTDLMQLAALIEESDLHIGNCSAPRHIAVAVGTPSLTVMGPTKPENWTYPDSKHQVVQGDVPCLGCQKTVCGSHDCMKVLTVQTVFEAAEPLIGKK</sequence>
<keyword evidence="2" id="KW-0808">Transferase</keyword>
<evidence type="ECO:0000256" key="1">
    <source>
        <dbReference type="ARBA" id="ARBA00022676"/>
    </source>
</evidence>
<dbReference type="InterPro" id="IPR002201">
    <property type="entry name" value="Glyco_trans_9"/>
</dbReference>
<dbReference type="PANTHER" id="PTHR30160">
    <property type="entry name" value="TETRAACYLDISACCHARIDE 4'-KINASE-RELATED"/>
    <property type="match status" value="1"/>
</dbReference>
<dbReference type="InterPro" id="IPR051199">
    <property type="entry name" value="LPS_LOS_Heptosyltrfase"/>
</dbReference>
<evidence type="ECO:0008006" key="5">
    <source>
        <dbReference type="Google" id="ProtNLM"/>
    </source>
</evidence>
<comment type="caution">
    <text evidence="3">The sequence shown here is derived from an EMBL/GenBank/DDBJ whole genome shotgun (WGS) entry which is preliminary data.</text>
</comment>
<dbReference type="GO" id="GO:0005829">
    <property type="term" value="C:cytosol"/>
    <property type="evidence" value="ECO:0007669"/>
    <property type="project" value="TreeGrafter"/>
</dbReference>
<dbReference type="AlphaFoldDB" id="A0A2G6E4E0"/>